<dbReference type="EMBL" id="JAOCDZ010000006">
    <property type="protein sequence ID" value="MDH0736360.1"/>
    <property type="molecule type" value="Genomic_DNA"/>
</dbReference>
<keyword evidence="1" id="KW-1133">Transmembrane helix</keyword>
<evidence type="ECO:0000313" key="2">
    <source>
        <dbReference type="EMBL" id="MDH0736360.1"/>
    </source>
</evidence>
<evidence type="ECO:0000313" key="3">
    <source>
        <dbReference type="Proteomes" id="UP001161094"/>
    </source>
</evidence>
<feature type="transmembrane region" description="Helical" evidence="1">
    <location>
        <begin position="183"/>
        <end position="203"/>
    </location>
</feature>
<keyword evidence="1" id="KW-0472">Membrane</keyword>
<accession>A0AA42IX61</accession>
<sequence length="453" mass="50239">MALRKKAPRRTSYRLVAIPGSPNQLVLGLKWRTVLGEDLQKLALQAARKARATHYVRSDSRSSSVGLLTAKGRENRTKTRATLFSAAAAFAQMHRHGTHAVVCELQDKSVWLAVVIDGAVQGGGDTIFQDRTAAQETVADATTRHSDLQLHSNYWPQARPFSLPQLTAYANAQTALKRATFKLSMVSPIWWVLIALILAYEAWDLGMSWWDERQALLQEQLQAAQPQLDPETLWKGAIGAWASSIRTHGNEGLDEVVNAVLSVPVEPGRWRLTEVDCQPQARSCTAKFRRTRLADNHSLKAALPGFWQISHLDLETASARWNLPSPRLFRPLQLQKLPSPEEMRLTWEPRWQGLAPALQDFTISKPGQVPIAVPNVKLPNGLEQPVPKPKGIRLPASQSLIINGPLRSLYGLDLPVTTELEQLQVRYMPEATPGLTASAFPAMLKGTIYVLAP</sequence>
<dbReference type="AlphaFoldDB" id="A0AA42IX61"/>
<comment type="caution">
    <text evidence="2">The sequence shown here is derived from an EMBL/GenBank/DDBJ whole genome shotgun (WGS) entry which is preliminary data.</text>
</comment>
<proteinExistence type="predicted"/>
<keyword evidence="1" id="KW-0812">Transmembrane</keyword>
<dbReference type="RefSeq" id="WP_279995141.1">
    <property type="nucleotide sequence ID" value="NZ_JAOCDZ010000006.1"/>
</dbReference>
<evidence type="ECO:0008006" key="4">
    <source>
        <dbReference type="Google" id="ProtNLM"/>
    </source>
</evidence>
<organism evidence="2 3">
    <name type="scientific">Achromobacter spanius</name>
    <dbReference type="NCBI Taxonomy" id="217203"/>
    <lineage>
        <taxon>Bacteria</taxon>
        <taxon>Pseudomonadati</taxon>
        <taxon>Pseudomonadota</taxon>
        <taxon>Betaproteobacteria</taxon>
        <taxon>Burkholderiales</taxon>
        <taxon>Alcaligenaceae</taxon>
        <taxon>Achromobacter</taxon>
    </lineage>
</organism>
<name>A0AA42IX61_9BURK</name>
<gene>
    <name evidence="2" type="ORF">N5D93_11110</name>
</gene>
<dbReference type="Proteomes" id="UP001161094">
    <property type="component" value="Unassembled WGS sequence"/>
</dbReference>
<reference evidence="2" key="1">
    <citation type="submission" date="2022-09" db="EMBL/GenBank/DDBJ databases">
        <title>Intensive care unit water sources are persistently colonized with multi-drug resistant bacteria and are the site of extensive horizontal gene transfer of antibiotic resistance genes.</title>
        <authorList>
            <person name="Diorio-Toth L."/>
        </authorList>
    </citation>
    <scope>NUCLEOTIDE SEQUENCE</scope>
    <source>
        <strain evidence="2">GD03843</strain>
    </source>
</reference>
<evidence type="ECO:0000256" key="1">
    <source>
        <dbReference type="SAM" id="Phobius"/>
    </source>
</evidence>
<protein>
    <recommendedName>
        <fullName evidence="4">Pilin accessory protein (PilO)</fullName>
    </recommendedName>
</protein>